<dbReference type="InterPro" id="IPR029028">
    <property type="entry name" value="Alpha/beta_knot_MTases"/>
</dbReference>
<evidence type="ECO:0000313" key="4">
    <source>
        <dbReference type="EMBL" id="MBZ9779278.1"/>
    </source>
</evidence>
<dbReference type="GO" id="GO:0008168">
    <property type="term" value="F:methyltransferase activity"/>
    <property type="evidence" value="ECO:0007669"/>
    <property type="project" value="UniProtKB-KW"/>
</dbReference>
<evidence type="ECO:0000313" key="5">
    <source>
        <dbReference type="Proteomes" id="UP001199314"/>
    </source>
</evidence>
<dbReference type="InterPro" id="IPR029026">
    <property type="entry name" value="tRNA_m1G_MTases_N"/>
</dbReference>
<organism evidence="4 5">
    <name type="scientific">Psychroflexus longus</name>
    <dbReference type="NCBI Taxonomy" id="2873596"/>
    <lineage>
        <taxon>Bacteria</taxon>
        <taxon>Pseudomonadati</taxon>
        <taxon>Bacteroidota</taxon>
        <taxon>Flavobacteriia</taxon>
        <taxon>Flavobacteriales</taxon>
        <taxon>Flavobacteriaceae</taxon>
        <taxon>Psychroflexus</taxon>
    </lineage>
</organism>
<name>A0ABS7XJY5_9FLAO</name>
<comment type="caution">
    <text evidence="4">The sequence shown here is derived from an EMBL/GenBank/DDBJ whole genome shotgun (WGS) entry which is preliminary data.</text>
</comment>
<dbReference type="Gene3D" id="3.40.1280.10">
    <property type="match status" value="1"/>
</dbReference>
<dbReference type="SUPFAM" id="SSF75217">
    <property type="entry name" value="alpha/beta knot"/>
    <property type="match status" value="1"/>
</dbReference>
<keyword evidence="1 4" id="KW-0489">Methyltransferase</keyword>
<dbReference type="Proteomes" id="UP001199314">
    <property type="component" value="Unassembled WGS sequence"/>
</dbReference>
<dbReference type="Pfam" id="PF00588">
    <property type="entry name" value="SpoU_methylase"/>
    <property type="match status" value="1"/>
</dbReference>
<dbReference type="GO" id="GO:0032259">
    <property type="term" value="P:methylation"/>
    <property type="evidence" value="ECO:0007669"/>
    <property type="project" value="UniProtKB-KW"/>
</dbReference>
<evidence type="ECO:0000256" key="1">
    <source>
        <dbReference type="ARBA" id="ARBA00022603"/>
    </source>
</evidence>
<keyword evidence="2" id="KW-0808">Transferase</keyword>
<accession>A0ABS7XJY5</accession>
<keyword evidence="5" id="KW-1185">Reference proteome</keyword>
<dbReference type="InterPro" id="IPR001537">
    <property type="entry name" value="SpoU_MeTrfase"/>
</dbReference>
<sequence>MKEKQLTHQQVNFKNSSKLQISILMDKIDSPANLGSIFRNAEAFDVDTIWLNFENKNDLDSNRFKRTSRSTEKSLSVEFYESFQTVFKGFEGIIIGLEITSNSENIVNINQSVNDKVLVVLGNERFGIKKPILQRLDKVFHIEMYGNNSSMNVSQTLGITLHELRRRV</sequence>
<dbReference type="CDD" id="cd18082">
    <property type="entry name" value="SpoU-like_family"/>
    <property type="match status" value="1"/>
</dbReference>
<gene>
    <name evidence="4" type="ORF">LB452_10115</name>
</gene>
<dbReference type="InterPro" id="IPR004441">
    <property type="entry name" value="rRNA_MeTrfase_TrmH"/>
</dbReference>
<protein>
    <submittedName>
        <fullName evidence="4">TrmH family RNA methyltransferase</fullName>
    </submittedName>
</protein>
<evidence type="ECO:0000256" key="2">
    <source>
        <dbReference type="ARBA" id="ARBA00022679"/>
    </source>
</evidence>
<reference evidence="5" key="1">
    <citation type="submission" date="2023-07" db="EMBL/GenBank/DDBJ databases">
        <title>Novel species isolated from saline lakes on Tibetan Plateau.</title>
        <authorList>
            <person name="Lu H."/>
        </authorList>
    </citation>
    <scope>NUCLEOTIDE SEQUENCE [LARGE SCALE GENOMIC DNA]</scope>
    <source>
        <strain evidence="5">CAK8W</strain>
    </source>
</reference>
<feature type="domain" description="tRNA/rRNA methyltransferase SpoU type" evidence="3">
    <location>
        <begin position="21"/>
        <end position="162"/>
    </location>
</feature>
<dbReference type="EMBL" id="JAIQZE010000011">
    <property type="protein sequence ID" value="MBZ9779278.1"/>
    <property type="molecule type" value="Genomic_DNA"/>
</dbReference>
<proteinExistence type="predicted"/>
<dbReference type="PANTHER" id="PTHR46429:SF1">
    <property type="entry name" value="23S RRNA (GUANOSINE-2'-O-)-METHYLTRANSFERASE RLMB"/>
    <property type="match status" value="1"/>
</dbReference>
<evidence type="ECO:0000259" key="3">
    <source>
        <dbReference type="Pfam" id="PF00588"/>
    </source>
</evidence>
<dbReference type="PANTHER" id="PTHR46429">
    <property type="entry name" value="23S RRNA (GUANOSINE-2'-O-)-METHYLTRANSFERASE RLMB"/>
    <property type="match status" value="1"/>
</dbReference>